<accession>A0A7J8H1C9</accession>
<name>A0A7J8H1C9_ROUAE</name>
<reference evidence="1 2" key="1">
    <citation type="journal article" date="2020" name="Nature">
        <title>Six reference-quality genomes reveal evolution of bat adaptations.</title>
        <authorList>
            <person name="Jebb D."/>
            <person name="Huang Z."/>
            <person name="Pippel M."/>
            <person name="Hughes G.M."/>
            <person name="Lavrichenko K."/>
            <person name="Devanna P."/>
            <person name="Winkler S."/>
            <person name="Jermiin L.S."/>
            <person name="Skirmuntt E.C."/>
            <person name="Katzourakis A."/>
            <person name="Burkitt-Gray L."/>
            <person name="Ray D.A."/>
            <person name="Sullivan K.A.M."/>
            <person name="Roscito J.G."/>
            <person name="Kirilenko B.M."/>
            <person name="Davalos L.M."/>
            <person name="Corthals A.P."/>
            <person name="Power M.L."/>
            <person name="Jones G."/>
            <person name="Ransome R.D."/>
            <person name="Dechmann D.K.N."/>
            <person name="Locatelli A.G."/>
            <person name="Puechmaille S.J."/>
            <person name="Fedrigo O."/>
            <person name="Jarvis E.D."/>
            <person name="Hiller M."/>
            <person name="Vernes S.C."/>
            <person name="Myers E.W."/>
            <person name="Teeling E.C."/>
        </authorList>
    </citation>
    <scope>NUCLEOTIDE SEQUENCE [LARGE SCALE GENOMIC DNA]</scope>
    <source>
        <strain evidence="1">MRouAeg1</strain>
        <tissue evidence="1">Muscle</tissue>
    </source>
</reference>
<dbReference type="Proteomes" id="UP000593571">
    <property type="component" value="Unassembled WGS sequence"/>
</dbReference>
<sequence>MDFLIDVHSHGHCVNSGQDILWADAAFLQSACPFSYFFIEVSPGNFAAVSITIMLPLEAKRGLASARLTSRSHPWRLDGFQHLRVMELANLRRSLMGGQVQRPFVLVNNRSSGALYEKCSCPPAHLGSS</sequence>
<organism evidence="1 2">
    <name type="scientific">Rousettus aegyptiacus</name>
    <name type="common">Egyptian fruit bat</name>
    <name type="synonym">Pteropus aegyptiacus</name>
    <dbReference type="NCBI Taxonomy" id="9407"/>
    <lineage>
        <taxon>Eukaryota</taxon>
        <taxon>Metazoa</taxon>
        <taxon>Chordata</taxon>
        <taxon>Craniata</taxon>
        <taxon>Vertebrata</taxon>
        <taxon>Euteleostomi</taxon>
        <taxon>Mammalia</taxon>
        <taxon>Eutheria</taxon>
        <taxon>Laurasiatheria</taxon>
        <taxon>Chiroptera</taxon>
        <taxon>Yinpterochiroptera</taxon>
        <taxon>Pteropodoidea</taxon>
        <taxon>Pteropodidae</taxon>
        <taxon>Rousettinae</taxon>
        <taxon>Rousettus</taxon>
    </lineage>
</organism>
<comment type="caution">
    <text evidence="1">The sequence shown here is derived from an EMBL/GenBank/DDBJ whole genome shotgun (WGS) entry which is preliminary data.</text>
</comment>
<proteinExistence type="predicted"/>
<dbReference type="EMBL" id="JACASE010000005">
    <property type="protein sequence ID" value="KAF6465871.1"/>
    <property type="molecule type" value="Genomic_DNA"/>
</dbReference>
<evidence type="ECO:0000313" key="2">
    <source>
        <dbReference type="Proteomes" id="UP000593571"/>
    </source>
</evidence>
<evidence type="ECO:0000313" key="1">
    <source>
        <dbReference type="EMBL" id="KAF6465871.1"/>
    </source>
</evidence>
<protein>
    <submittedName>
        <fullName evidence="1">Uncharacterized protein</fullName>
    </submittedName>
</protein>
<keyword evidence="2" id="KW-1185">Reference proteome</keyword>
<gene>
    <name evidence="1" type="ORF">HJG63_011255</name>
</gene>
<dbReference type="AlphaFoldDB" id="A0A7J8H1C9"/>